<dbReference type="Gene3D" id="1.10.10.10">
    <property type="entry name" value="Winged helix-like DNA-binding domain superfamily/Winged helix DNA-binding domain"/>
    <property type="match status" value="1"/>
</dbReference>
<dbReference type="Pfam" id="PF00126">
    <property type="entry name" value="HTH_1"/>
    <property type="match status" value="1"/>
</dbReference>
<dbReference type="GO" id="GO:0003700">
    <property type="term" value="F:DNA-binding transcription factor activity"/>
    <property type="evidence" value="ECO:0007669"/>
    <property type="project" value="InterPro"/>
</dbReference>
<proteinExistence type="inferred from homology"/>
<reference evidence="6 7" key="1">
    <citation type="submission" date="2018-04" db="EMBL/GenBank/DDBJ databases">
        <title>Cupriavidus necator CR12 genome sequencing and assembly.</title>
        <authorList>
            <person name="Ben Fekih I."/>
            <person name="Mazhar H.S."/>
            <person name="Bello S.K."/>
            <person name="Rensing C."/>
        </authorList>
    </citation>
    <scope>NUCLEOTIDE SEQUENCE [LARGE SCALE GENOMIC DNA]</scope>
    <source>
        <strain evidence="6 7">CR12</strain>
    </source>
</reference>
<sequence length="300" mass="33309">MDRALEMQVFCTVVEKGSFIAAVEPLEMSKAAVSRYVNALEARLGVRLLHRTTRRLSLTEEGRDFYQQAREILALMEVAENAAASGSDEPVGVLRVNAPLSFGVQHLAPLWADFMAAYPKIELDISLNDRVVDLVEEGFDVAVRIARMESSSLIGRRLASTRMRLCASPAYLSQHAPLLTPDDLVAHHVIAYSNLASRNEWSFTGPNGEVSTVQTRATVRCNNGDTCRAIGLSGGGILLEPSFMLYEDLRRGDLEEILPQYRSVELGIYAVYPSRKHLAPKVRALINFLAERFEGVNWDD</sequence>
<dbReference type="InterPro" id="IPR058163">
    <property type="entry name" value="LysR-type_TF_proteobact-type"/>
</dbReference>
<dbReference type="PROSITE" id="PS50931">
    <property type="entry name" value="HTH_LYSR"/>
    <property type="match status" value="1"/>
</dbReference>
<comment type="caution">
    <text evidence="6">The sequence shown here is derived from an EMBL/GenBank/DDBJ whole genome shotgun (WGS) entry which is preliminary data.</text>
</comment>
<dbReference type="InterPro" id="IPR036390">
    <property type="entry name" value="WH_DNA-bd_sf"/>
</dbReference>
<dbReference type="InterPro" id="IPR000847">
    <property type="entry name" value="LysR_HTH_N"/>
</dbReference>
<dbReference type="GO" id="GO:0006351">
    <property type="term" value="P:DNA-templated transcription"/>
    <property type="evidence" value="ECO:0007669"/>
    <property type="project" value="TreeGrafter"/>
</dbReference>
<dbReference type="SUPFAM" id="SSF53850">
    <property type="entry name" value="Periplasmic binding protein-like II"/>
    <property type="match status" value="1"/>
</dbReference>
<organism evidence="6 7">
    <name type="scientific">Cupriavidus necator</name>
    <name type="common">Alcaligenes eutrophus</name>
    <name type="synonym">Ralstonia eutropha</name>
    <dbReference type="NCBI Taxonomy" id="106590"/>
    <lineage>
        <taxon>Bacteria</taxon>
        <taxon>Pseudomonadati</taxon>
        <taxon>Pseudomonadota</taxon>
        <taxon>Betaproteobacteria</taxon>
        <taxon>Burkholderiales</taxon>
        <taxon>Burkholderiaceae</taxon>
        <taxon>Cupriavidus</taxon>
    </lineage>
</organism>
<dbReference type="InterPro" id="IPR005119">
    <property type="entry name" value="LysR_subst-bd"/>
</dbReference>
<protein>
    <submittedName>
        <fullName evidence="6">LysR family transcriptional regulator</fullName>
    </submittedName>
</protein>
<dbReference type="FunFam" id="3.40.190.290:FF:000001">
    <property type="entry name" value="Transcriptional regulator, LysR family"/>
    <property type="match status" value="1"/>
</dbReference>
<dbReference type="EMBL" id="QDHA01000013">
    <property type="protein sequence ID" value="RCJ09379.1"/>
    <property type="molecule type" value="Genomic_DNA"/>
</dbReference>
<accession>A0A367PN79</accession>
<dbReference type="RefSeq" id="WP_114131149.1">
    <property type="nucleotide sequence ID" value="NZ_CP068436.1"/>
</dbReference>
<dbReference type="FunFam" id="1.10.10.10:FF:000001">
    <property type="entry name" value="LysR family transcriptional regulator"/>
    <property type="match status" value="1"/>
</dbReference>
<keyword evidence="3" id="KW-0238">DNA-binding</keyword>
<dbReference type="AlphaFoldDB" id="A0A367PN79"/>
<dbReference type="Gene3D" id="3.40.190.290">
    <property type="match status" value="1"/>
</dbReference>
<dbReference type="CDD" id="cd08422">
    <property type="entry name" value="PBP2_CrgA_like"/>
    <property type="match status" value="1"/>
</dbReference>
<gene>
    <name evidence="6" type="ORF">DDK22_05885</name>
</gene>
<name>A0A367PN79_CUPNE</name>
<evidence type="ECO:0000313" key="7">
    <source>
        <dbReference type="Proteomes" id="UP000253501"/>
    </source>
</evidence>
<dbReference type="SUPFAM" id="SSF46785">
    <property type="entry name" value="Winged helix' DNA-binding domain"/>
    <property type="match status" value="1"/>
</dbReference>
<dbReference type="InterPro" id="IPR036388">
    <property type="entry name" value="WH-like_DNA-bd_sf"/>
</dbReference>
<dbReference type="Proteomes" id="UP000253501">
    <property type="component" value="Unassembled WGS sequence"/>
</dbReference>
<dbReference type="Pfam" id="PF03466">
    <property type="entry name" value="LysR_substrate"/>
    <property type="match status" value="1"/>
</dbReference>
<dbReference type="GO" id="GO:0043565">
    <property type="term" value="F:sequence-specific DNA binding"/>
    <property type="evidence" value="ECO:0007669"/>
    <property type="project" value="TreeGrafter"/>
</dbReference>
<keyword evidence="4" id="KW-0804">Transcription</keyword>
<feature type="domain" description="HTH lysR-type" evidence="5">
    <location>
        <begin position="1"/>
        <end position="59"/>
    </location>
</feature>
<evidence type="ECO:0000256" key="4">
    <source>
        <dbReference type="ARBA" id="ARBA00023163"/>
    </source>
</evidence>
<evidence type="ECO:0000313" key="6">
    <source>
        <dbReference type="EMBL" id="RCJ09379.1"/>
    </source>
</evidence>
<evidence type="ECO:0000256" key="2">
    <source>
        <dbReference type="ARBA" id="ARBA00023015"/>
    </source>
</evidence>
<keyword evidence="2" id="KW-0805">Transcription regulation</keyword>
<dbReference type="PANTHER" id="PTHR30537:SF5">
    <property type="entry name" value="HTH-TYPE TRANSCRIPTIONAL ACTIVATOR TTDR-RELATED"/>
    <property type="match status" value="1"/>
</dbReference>
<dbReference type="PANTHER" id="PTHR30537">
    <property type="entry name" value="HTH-TYPE TRANSCRIPTIONAL REGULATOR"/>
    <property type="match status" value="1"/>
</dbReference>
<evidence type="ECO:0000259" key="5">
    <source>
        <dbReference type="PROSITE" id="PS50931"/>
    </source>
</evidence>
<evidence type="ECO:0000256" key="1">
    <source>
        <dbReference type="ARBA" id="ARBA00009437"/>
    </source>
</evidence>
<evidence type="ECO:0000256" key="3">
    <source>
        <dbReference type="ARBA" id="ARBA00023125"/>
    </source>
</evidence>
<comment type="similarity">
    <text evidence="1">Belongs to the LysR transcriptional regulatory family.</text>
</comment>